<keyword evidence="4" id="KW-1185">Reference proteome</keyword>
<evidence type="ECO:0000256" key="2">
    <source>
        <dbReference type="SAM" id="SignalP"/>
    </source>
</evidence>
<comment type="caution">
    <text evidence="3">The sequence shown here is derived from an EMBL/GenBank/DDBJ whole genome shotgun (WGS) entry which is preliminary data.</text>
</comment>
<accession>A0AAV6HZP6</accession>
<sequence length="161" mass="17351">MASASPCCYYSLIIITQLLVICVAQEKICPFEYVYQLGDSISDTGNLIRIGPPVGAFAAARLPYGETFFHRPTGRWSDGLLIIDFFGSDTAGCYTNCSPGNFPVGCFPFALTALPSADPGAYDDLGKAEITLISELAPNSDLGFTILWPRGQVTPQNQAKR</sequence>
<evidence type="ECO:0000313" key="4">
    <source>
        <dbReference type="Proteomes" id="UP000823749"/>
    </source>
</evidence>
<dbReference type="PANTHER" id="PTHR22835:SF677">
    <property type="entry name" value="ACETYLAJMALAN ESTERASE-LIKE"/>
    <property type="match status" value="1"/>
</dbReference>
<dbReference type="Proteomes" id="UP000823749">
    <property type="component" value="Chromosome 12"/>
</dbReference>
<comment type="similarity">
    <text evidence="1">Belongs to the 'GDSL' lipolytic enzyme family.</text>
</comment>
<dbReference type="InterPro" id="IPR036514">
    <property type="entry name" value="SGNH_hydro_sf"/>
</dbReference>
<protein>
    <submittedName>
        <fullName evidence="3">Uncharacterized protein</fullName>
    </submittedName>
</protein>
<keyword evidence="2" id="KW-0732">Signal</keyword>
<organism evidence="3 4">
    <name type="scientific">Rhododendron griersonianum</name>
    <dbReference type="NCBI Taxonomy" id="479676"/>
    <lineage>
        <taxon>Eukaryota</taxon>
        <taxon>Viridiplantae</taxon>
        <taxon>Streptophyta</taxon>
        <taxon>Embryophyta</taxon>
        <taxon>Tracheophyta</taxon>
        <taxon>Spermatophyta</taxon>
        <taxon>Magnoliopsida</taxon>
        <taxon>eudicotyledons</taxon>
        <taxon>Gunneridae</taxon>
        <taxon>Pentapetalae</taxon>
        <taxon>asterids</taxon>
        <taxon>Ericales</taxon>
        <taxon>Ericaceae</taxon>
        <taxon>Ericoideae</taxon>
        <taxon>Rhodoreae</taxon>
        <taxon>Rhododendron</taxon>
    </lineage>
</organism>
<dbReference type="Gene3D" id="3.40.50.1110">
    <property type="entry name" value="SGNH hydrolase"/>
    <property type="match status" value="1"/>
</dbReference>
<evidence type="ECO:0000313" key="3">
    <source>
        <dbReference type="EMBL" id="KAG5521748.1"/>
    </source>
</evidence>
<feature type="signal peptide" evidence="2">
    <location>
        <begin position="1"/>
        <end position="24"/>
    </location>
</feature>
<dbReference type="EMBL" id="JACTNZ010000012">
    <property type="protein sequence ID" value="KAG5521748.1"/>
    <property type="molecule type" value="Genomic_DNA"/>
</dbReference>
<proteinExistence type="inferred from homology"/>
<feature type="chain" id="PRO_5043989166" evidence="2">
    <location>
        <begin position="25"/>
        <end position="161"/>
    </location>
</feature>
<dbReference type="AlphaFoldDB" id="A0AAV6HZP6"/>
<dbReference type="PANTHER" id="PTHR22835">
    <property type="entry name" value="ZINC FINGER FYVE DOMAIN CONTAINING PROTEIN"/>
    <property type="match status" value="1"/>
</dbReference>
<evidence type="ECO:0000256" key="1">
    <source>
        <dbReference type="ARBA" id="ARBA00008668"/>
    </source>
</evidence>
<name>A0AAV6HZP6_9ERIC</name>
<reference evidence="3" key="1">
    <citation type="submission" date="2020-08" db="EMBL/GenBank/DDBJ databases">
        <title>Plant Genome Project.</title>
        <authorList>
            <person name="Zhang R.-G."/>
        </authorList>
    </citation>
    <scope>NUCLEOTIDE SEQUENCE</scope>
    <source>
        <strain evidence="3">WSP0</strain>
        <tissue evidence="3">Leaf</tissue>
    </source>
</reference>
<gene>
    <name evidence="3" type="ORF">RHGRI_034087</name>
</gene>